<dbReference type="NCBIfam" id="TIGR00040">
    <property type="entry name" value="yfcE"/>
    <property type="match status" value="1"/>
</dbReference>
<dbReference type="InterPro" id="IPR024654">
    <property type="entry name" value="Calcineurin-like_PHP_lpxH"/>
</dbReference>
<dbReference type="InterPro" id="IPR000979">
    <property type="entry name" value="Phosphodiesterase_MJ0936/Vps29"/>
</dbReference>
<gene>
    <name evidence="3" type="ORF">PV02_05050</name>
</gene>
<dbReference type="EMBL" id="JTEO01000004">
    <property type="protein sequence ID" value="MCQ6962525.1"/>
    <property type="molecule type" value="Genomic_DNA"/>
</dbReference>
<dbReference type="InterPro" id="IPR050126">
    <property type="entry name" value="Ap4A_hydrolase"/>
</dbReference>
<dbReference type="RefSeq" id="WP_256622310.1">
    <property type="nucleotide sequence ID" value="NZ_JTEO01000004.1"/>
</dbReference>
<dbReference type="InterPro" id="IPR029052">
    <property type="entry name" value="Metallo-depent_PP-like"/>
</dbReference>
<dbReference type="GO" id="GO:0005737">
    <property type="term" value="C:cytoplasm"/>
    <property type="evidence" value="ECO:0007669"/>
    <property type="project" value="TreeGrafter"/>
</dbReference>
<dbReference type="PANTHER" id="PTHR42850">
    <property type="entry name" value="METALLOPHOSPHOESTERASE"/>
    <property type="match status" value="1"/>
</dbReference>
<accession>A0AAE3KWP1</accession>
<evidence type="ECO:0000259" key="2">
    <source>
        <dbReference type="Pfam" id="PF12850"/>
    </source>
</evidence>
<evidence type="ECO:0000313" key="3">
    <source>
        <dbReference type="EMBL" id="MCQ6962525.1"/>
    </source>
</evidence>
<keyword evidence="1" id="KW-0479">Metal-binding</keyword>
<feature type="domain" description="Calcineurin-like phosphoesterase" evidence="2">
    <location>
        <begin position="1"/>
        <end position="192"/>
    </location>
</feature>
<dbReference type="GO" id="GO:0016791">
    <property type="term" value="F:phosphatase activity"/>
    <property type="evidence" value="ECO:0007669"/>
    <property type="project" value="TreeGrafter"/>
</dbReference>
<organism evidence="3 4">
    <name type="scientific">Methanolobus chelungpuianus</name>
    <dbReference type="NCBI Taxonomy" id="502115"/>
    <lineage>
        <taxon>Archaea</taxon>
        <taxon>Methanobacteriati</taxon>
        <taxon>Methanobacteriota</taxon>
        <taxon>Stenosarchaea group</taxon>
        <taxon>Methanomicrobia</taxon>
        <taxon>Methanosarcinales</taxon>
        <taxon>Methanosarcinaceae</taxon>
        <taxon>Methanolobus</taxon>
    </lineage>
</organism>
<comment type="caution">
    <text evidence="3">The sequence shown here is derived from an EMBL/GenBank/DDBJ whole genome shotgun (WGS) entry which is preliminary data.</text>
</comment>
<evidence type="ECO:0000256" key="1">
    <source>
        <dbReference type="RuleBase" id="RU362039"/>
    </source>
</evidence>
<dbReference type="GO" id="GO:0046872">
    <property type="term" value="F:metal ion binding"/>
    <property type="evidence" value="ECO:0007669"/>
    <property type="project" value="UniProtKB-KW"/>
</dbReference>
<keyword evidence="4" id="KW-1185">Reference proteome</keyword>
<comment type="cofactor">
    <cofactor evidence="1">
        <name>a divalent metal cation</name>
        <dbReference type="ChEBI" id="CHEBI:60240"/>
    </cofactor>
</comment>
<name>A0AAE3KWP1_9EURY</name>
<dbReference type="EC" id="3.1.4.-" evidence="1"/>
<dbReference type="PANTHER" id="PTHR42850:SF2">
    <property type="entry name" value="BLL5683 PROTEIN"/>
    <property type="match status" value="1"/>
</dbReference>
<sequence>MKLLVISDIHGNMEALNAVMEVRHDEVICLGDIVDYGASPGECIDLLERQGIPMVMGNHDNAVAFRMDCGCGYRYKHLSQSTREYTWKVLSDRQLEFLRKLPFSLTRMEKGVKLYFTHGSPLSFYDYIRPDTPEELIRGYIKGLDADFIFVGHSHTPFVRKVGDVTLVNPGSVGQPRDGDTRASCAVFDTETMQAEIIRVGYDMETARDRIRKNMPHADELISILERGN</sequence>
<reference evidence="3 4" key="1">
    <citation type="journal article" date="2011" name="Appl. Environ. Microbiol.">
        <title>Methanogenic archaea isolated from Taiwan's Chelungpu fault.</title>
        <authorList>
            <person name="Wu S.Y."/>
            <person name="Lai M.C."/>
        </authorList>
    </citation>
    <scope>NUCLEOTIDE SEQUENCE [LARGE SCALE GENOMIC DNA]</scope>
    <source>
        <strain evidence="3 4">St545Mb</strain>
    </source>
</reference>
<dbReference type="InterPro" id="IPR011152">
    <property type="entry name" value="Pesterase_MJ0912"/>
</dbReference>
<dbReference type="PIRSF" id="PIRSF000883">
    <property type="entry name" value="Pesterase_MJ0912"/>
    <property type="match status" value="1"/>
</dbReference>
<dbReference type="Gene3D" id="3.60.21.10">
    <property type="match status" value="1"/>
</dbReference>
<dbReference type="AlphaFoldDB" id="A0AAE3KWP1"/>
<dbReference type="Proteomes" id="UP001206983">
    <property type="component" value="Unassembled WGS sequence"/>
</dbReference>
<dbReference type="SUPFAM" id="SSF56300">
    <property type="entry name" value="Metallo-dependent phosphatases"/>
    <property type="match status" value="1"/>
</dbReference>
<protein>
    <recommendedName>
        <fullName evidence="1">Phosphoesterase</fullName>
        <ecNumber evidence="1">3.1.4.-</ecNumber>
    </recommendedName>
</protein>
<evidence type="ECO:0000313" key="4">
    <source>
        <dbReference type="Proteomes" id="UP001206983"/>
    </source>
</evidence>
<proteinExistence type="inferred from homology"/>
<dbReference type="Pfam" id="PF12850">
    <property type="entry name" value="Metallophos_2"/>
    <property type="match status" value="1"/>
</dbReference>
<comment type="similarity">
    <text evidence="1">Belongs to the metallophosphoesterase superfamily. YfcE family.</text>
</comment>